<dbReference type="Gene3D" id="3.30.70.1440">
    <property type="entry name" value="Multidrug efflux transporter AcrB pore domain"/>
    <property type="match status" value="1"/>
</dbReference>
<dbReference type="Gene3D" id="3.30.2090.10">
    <property type="entry name" value="Multidrug efflux transporter AcrB TolC docking domain, DN and DC subdomains"/>
    <property type="match status" value="1"/>
</dbReference>
<keyword evidence="1" id="KW-0812">Transmembrane</keyword>
<feature type="transmembrane region" description="Helical" evidence="1">
    <location>
        <begin position="243"/>
        <end position="270"/>
    </location>
</feature>
<dbReference type="InterPro" id="IPR027463">
    <property type="entry name" value="AcrB_DN_DC_subdom"/>
</dbReference>
<gene>
    <name evidence="2" type="ORF">ENL21_03750</name>
</gene>
<dbReference type="GO" id="GO:0042910">
    <property type="term" value="F:xenobiotic transmembrane transporter activity"/>
    <property type="evidence" value="ECO:0007669"/>
    <property type="project" value="TreeGrafter"/>
</dbReference>
<proteinExistence type="predicted"/>
<dbReference type="Pfam" id="PF00873">
    <property type="entry name" value="ACR_tran"/>
    <property type="match status" value="1"/>
</dbReference>
<dbReference type="Proteomes" id="UP000886111">
    <property type="component" value="Unassembled WGS sequence"/>
</dbReference>
<reference evidence="2" key="1">
    <citation type="journal article" date="2020" name="mSystems">
        <title>Genome- and Community-Level Interaction Insights into Carbon Utilization and Element Cycling Functions of Hydrothermarchaeota in Hydrothermal Sediment.</title>
        <authorList>
            <person name="Zhou Z."/>
            <person name="Liu Y."/>
            <person name="Xu W."/>
            <person name="Pan J."/>
            <person name="Luo Z.H."/>
            <person name="Li M."/>
        </authorList>
    </citation>
    <scope>NUCLEOTIDE SEQUENCE [LARGE SCALE GENOMIC DNA]</scope>
    <source>
        <strain evidence="2">HyVt-76</strain>
    </source>
</reference>
<accession>A0A7V5H330</accession>
<dbReference type="SUPFAM" id="SSF82866">
    <property type="entry name" value="Multidrug efflux transporter AcrB transmembrane domain"/>
    <property type="match status" value="1"/>
</dbReference>
<protein>
    <submittedName>
        <fullName evidence="2">Efflux RND transporter permease subunit</fullName>
    </submittedName>
</protein>
<dbReference type="PANTHER" id="PTHR32063:SF0">
    <property type="entry name" value="SWARMING MOTILITY PROTEIN SWRC"/>
    <property type="match status" value="1"/>
</dbReference>
<keyword evidence="1" id="KW-0472">Membrane</keyword>
<sequence>KQLEVDIIGHDLEKTTALARNIEGKLKAIPGAVDVAVDRGRERPELEIVLDRDKIASLGLNTAMVANTIRHCIYGMVATTYREEGEEYDVFIRYKPDFRHSIVDVENISVPTMTGKMVKVKDIATIREVLYPPEIKRKNQERVVTVGANVTGRALGDVTADLKAEIAKMQIPDGIEIEYSGQVEQQSESFRDLGLFLILSIFLVYMIMASQFESLLDPFVIMFSLPFALVGVAWGLFLTGTSLSAIAFLAIIMLMGIVVKNAIVLVDYTNILRAREYDLHNAIVTAGGNRLRPVLMTAITTILGMLPLAISTGEGSEMWQPLGISVIFGLLVSTLVTLVLVPVMYSIFETRFKKAEWE</sequence>
<feature type="transmembrane region" description="Helical" evidence="1">
    <location>
        <begin position="219"/>
        <end position="237"/>
    </location>
</feature>
<feature type="transmembrane region" description="Helical" evidence="1">
    <location>
        <begin position="291"/>
        <end position="310"/>
    </location>
</feature>
<organism evidence="2">
    <name type="scientific">Caldithrix abyssi</name>
    <dbReference type="NCBI Taxonomy" id="187145"/>
    <lineage>
        <taxon>Bacteria</taxon>
        <taxon>Pseudomonadati</taxon>
        <taxon>Calditrichota</taxon>
        <taxon>Calditrichia</taxon>
        <taxon>Calditrichales</taxon>
        <taxon>Calditrichaceae</taxon>
        <taxon>Caldithrix</taxon>
    </lineage>
</organism>
<comment type="caution">
    <text evidence="2">The sequence shown here is derived from an EMBL/GenBank/DDBJ whole genome shotgun (WGS) entry which is preliminary data.</text>
</comment>
<name>A0A7V5H330_CALAY</name>
<evidence type="ECO:0000313" key="2">
    <source>
        <dbReference type="EMBL" id="HHE54870.1"/>
    </source>
</evidence>
<feature type="transmembrane region" description="Helical" evidence="1">
    <location>
        <begin position="322"/>
        <end position="348"/>
    </location>
</feature>
<dbReference type="SUPFAM" id="SSF82714">
    <property type="entry name" value="Multidrug efflux transporter AcrB TolC docking domain, DN and DC subdomains"/>
    <property type="match status" value="1"/>
</dbReference>
<dbReference type="GO" id="GO:0005886">
    <property type="term" value="C:plasma membrane"/>
    <property type="evidence" value="ECO:0007669"/>
    <property type="project" value="TreeGrafter"/>
</dbReference>
<feature type="transmembrane region" description="Helical" evidence="1">
    <location>
        <begin position="193"/>
        <end position="212"/>
    </location>
</feature>
<evidence type="ECO:0000256" key="1">
    <source>
        <dbReference type="SAM" id="Phobius"/>
    </source>
</evidence>
<keyword evidence="1" id="KW-1133">Transmembrane helix</keyword>
<dbReference type="Gene3D" id="1.20.1640.10">
    <property type="entry name" value="Multidrug efflux transporter AcrB transmembrane domain"/>
    <property type="match status" value="1"/>
</dbReference>
<dbReference type="InterPro" id="IPR001036">
    <property type="entry name" value="Acrflvin-R"/>
</dbReference>
<dbReference type="AlphaFoldDB" id="A0A7V5H330"/>
<dbReference type="EMBL" id="DRTD01000274">
    <property type="protein sequence ID" value="HHE54870.1"/>
    <property type="molecule type" value="Genomic_DNA"/>
</dbReference>
<dbReference type="PRINTS" id="PR00702">
    <property type="entry name" value="ACRIFLAVINRP"/>
</dbReference>
<dbReference type="PANTHER" id="PTHR32063">
    <property type="match status" value="1"/>
</dbReference>
<feature type="non-terminal residue" evidence="2">
    <location>
        <position position="1"/>
    </location>
</feature>